<keyword evidence="2" id="KW-0645">Protease</keyword>
<proteinExistence type="inferred from homology"/>
<feature type="domain" description="NlpC/P60" evidence="5">
    <location>
        <begin position="181"/>
        <end position="312"/>
    </location>
</feature>
<dbReference type="Proteomes" id="UP001597318">
    <property type="component" value="Unassembled WGS sequence"/>
</dbReference>
<evidence type="ECO:0000313" key="7">
    <source>
        <dbReference type="Proteomes" id="UP001597318"/>
    </source>
</evidence>
<dbReference type="PANTHER" id="PTHR47053:SF1">
    <property type="entry name" value="MUREIN DD-ENDOPEPTIDASE MEPH-RELATED"/>
    <property type="match status" value="1"/>
</dbReference>
<sequence>MKITFIRLLIIFIFTLSLGTKASAMTYTENVIKSANHYLGTPYEFGAEYETSQKFDCSSFLSTIFKENGIWIPRTSKEQLLQGNLVVAVQDYEQFSTGFQKNSTGERLQFDSILQDIQRGDIIFFDAKDDGVEEIHHVAMYINEYTLLHATQSYGVNYSHFSEYWKNGIVAVKRFSKDSYEQKQNQIVNDSVMKYATSLIGAQQLPTLADVNETVLTTIDSSFFVQHVYHHSGLSLPRSSEEMLKIGASLPLTEAKGGDLLFFDYDEDGKLDYVGLYVNSDSFLTSFQSKGVHVRELTTSRKDDIVDVKRLYYTGFY</sequence>
<accession>A0ABW5BXN7</accession>
<comment type="caution">
    <text evidence="6">The sequence shown here is derived from an EMBL/GenBank/DDBJ whole genome shotgun (WGS) entry which is preliminary data.</text>
</comment>
<evidence type="ECO:0000256" key="4">
    <source>
        <dbReference type="ARBA" id="ARBA00022807"/>
    </source>
</evidence>
<evidence type="ECO:0000313" key="6">
    <source>
        <dbReference type="EMBL" id="MFD2214918.1"/>
    </source>
</evidence>
<dbReference type="InterPro" id="IPR051202">
    <property type="entry name" value="Peptidase_C40"/>
</dbReference>
<dbReference type="EMBL" id="JBHUIK010000003">
    <property type="protein sequence ID" value="MFD2214918.1"/>
    <property type="molecule type" value="Genomic_DNA"/>
</dbReference>
<organism evidence="6 7">
    <name type="scientific">Metabacillus endolithicus</name>
    <dbReference type="NCBI Taxonomy" id="1535204"/>
    <lineage>
        <taxon>Bacteria</taxon>
        <taxon>Bacillati</taxon>
        <taxon>Bacillota</taxon>
        <taxon>Bacilli</taxon>
        <taxon>Bacillales</taxon>
        <taxon>Bacillaceae</taxon>
        <taxon>Metabacillus</taxon>
    </lineage>
</organism>
<gene>
    <name evidence="6" type="ORF">ACFSKK_14605</name>
</gene>
<keyword evidence="3" id="KW-0378">Hydrolase</keyword>
<evidence type="ECO:0000256" key="3">
    <source>
        <dbReference type="ARBA" id="ARBA00022801"/>
    </source>
</evidence>
<name>A0ABW5BXN7_9BACI</name>
<protein>
    <submittedName>
        <fullName evidence="6">C40 family peptidase</fullName>
    </submittedName>
</protein>
<dbReference type="SUPFAM" id="SSF54001">
    <property type="entry name" value="Cysteine proteinases"/>
    <property type="match status" value="2"/>
</dbReference>
<keyword evidence="7" id="KW-1185">Reference proteome</keyword>
<dbReference type="PROSITE" id="PS51935">
    <property type="entry name" value="NLPC_P60"/>
    <property type="match status" value="2"/>
</dbReference>
<evidence type="ECO:0000256" key="2">
    <source>
        <dbReference type="ARBA" id="ARBA00022670"/>
    </source>
</evidence>
<dbReference type="RefSeq" id="WP_247346441.1">
    <property type="nucleotide sequence ID" value="NZ_CP095550.1"/>
</dbReference>
<reference evidence="7" key="1">
    <citation type="journal article" date="2019" name="Int. J. Syst. Evol. Microbiol.">
        <title>The Global Catalogue of Microorganisms (GCM) 10K type strain sequencing project: providing services to taxonomists for standard genome sequencing and annotation.</title>
        <authorList>
            <consortium name="The Broad Institute Genomics Platform"/>
            <consortium name="The Broad Institute Genome Sequencing Center for Infectious Disease"/>
            <person name="Wu L."/>
            <person name="Ma J."/>
        </authorList>
    </citation>
    <scope>NUCLEOTIDE SEQUENCE [LARGE SCALE GENOMIC DNA]</scope>
    <source>
        <strain evidence="7">CGMCC 1.15474</strain>
    </source>
</reference>
<feature type="domain" description="NlpC/P60" evidence="5">
    <location>
        <begin position="25"/>
        <end position="176"/>
    </location>
</feature>
<evidence type="ECO:0000256" key="1">
    <source>
        <dbReference type="ARBA" id="ARBA00007074"/>
    </source>
</evidence>
<dbReference type="Gene3D" id="3.90.1720.10">
    <property type="entry name" value="endopeptidase domain like (from Nostoc punctiforme)"/>
    <property type="match status" value="2"/>
</dbReference>
<comment type="similarity">
    <text evidence="1">Belongs to the peptidase C40 family.</text>
</comment>
<evidence type="ECO:0000259" key="5">
    <source>
        <dbReference type="PROSITE" id="PS51935"/>
    </source>
</evidence>
<dbReference type="InterPro" id="IPR000064">
    <property type="entry name" value="NLP_P60_dom"/>
</dbReference>
<keyword evidence="4" id="KW-0788">Thiol protease</keyword>
<dbReference type="InterPro" id="IPR038765">
    <property type="entry name" value="Papain-like_cys_pep_sf"/>
</dbReference>
<dbReference type="PANTHER" id="PTHR47053">
    <property type="entry name" value="MUREIN DD-ENDOPEPTIDASE MEPH-RELATED"/>
    <property type="match status" value="1"/>
</dbReference>
<dbReference type="Pfam" id="PF00877">
    <property type="entry name" value="NLPC_P60"/>
    <property type="match status" value="2"/>
</dbReference>